<organism evidence="3 4">
    <name type="scientific">Planctomicrobium piriforme</name>
    <dbReference type="NCBI Taxonomy" id="1576369"/>
    <lineage>
        <taxon>Bacteria</taxon>
        <taxon>Pseudomonadati</taxon>
        <taxon>Planctomycetota</taxon>
        <taxon>Planctomycetia</taxon>
        <taxon>Planctomycetales</taxon>
        <taxon>Planctomycetaceae</taxon>
        <taxon>Planctomicrobium</taxon>
    </lineage>
</organism>
<sequence length="311" mass="34140">MNPIVRYCGVVLACLACTPWAAAQTEGRHEVLRAADGYPIHVTYYPFKESKENAGATAQNAPVVILLHGAGENRLLWDKSSGPRDQDPFPILLQKRGYAVVSVDLRKHGESVVNNGDDPLHPNDYQAMVGGDLVAVKDFLFVEHQAQRLNVQKLGIVAVGLSAPIAASFAEYDWSREPYDDAPVAENRTPRGQDVKALILISPDGTAGRIKAATALKQLKAMTPNIALEVIVGAQDSADKRQAETVYQAYAPSARAAKENTKTEYLTPDLKDRGMALLRQGTVYAYAFKFLETNLKGLNIPWQDRRSLLER</sequence>
<dbReference type="Gene3D" id="3.40.50.1820">
    <property type="entry name" value="alpha/beta hydrolase"/>
    <property type="match status" value="1"/>
</dbReference>
<keyword evidence="4" id="KW-1185">Reference proteome</keyword>
<evidence type="ECO:0000313" key="3">
    <source>
        <dbReference type="EMBL" id="SFI86575.1"/>
    </source>
</evidence>
<accession>A0A1I3LPY4</accession>
<feature type="chain" id="PRO_5011543839" evidence="1">
    <location>
        <begin position="24"/>
        <end position="311"/>
    </location>
</feature>
<dbReference type="SUPFAM" id="SSF53474">
    <property type="entry name" value="alpha/beta-Hydrolases"/>
    <property type="match status" value="1"/>
</dbReference>
<feature type="signal peptide" evidence="1">
    <location>
        <begin position="1"/>
        <end position="23"/>
    </location>
</feature>
<dbReference type="EMBL" id="FOQD01000013">
    <property type="protein sequence ID" value="SFI86575.1"/>
    <property type="molecule type" value="Genomic_DNA"/>
</dbReference>
<dbReference type="OrthoDB" id="282214at2"/>
<proteinExistence type="predicted"/>
<dbReference type="InterPro" id="IPR029058">
    <property type="entry name" value="AB_hydrolase_fold"/>
</dbReference>
<name>A0A1I3LPY4_9PLAN</name>
<dbReference type="InterPro" id="IPR000073">
    <property type="entry name" value="AB_hydrolase_1"/>
</dbReference>
<dbReference type="RefSeq" id="WP_092052170.1">
    <property type="nucleotide sequence ID" value="NZ_FOQD01000013.1"/>
</dbReference>
<feature type="domain" description="AB hydrolase-1" evidence="2">
    <location>
        <begin position="64"/>
        <end position="231"/>
    </location>
</feature>
<dbReference type="Pfam" id="PF12697">
    <property type="entry name" value="Abhydrolase_6"/>
    <property type="match status" value="1"/>
</dbReference>
<evidence type="ECO:0000259" key="2">
    <source>
        <dbReference type="Pfam" id="PF12697"/>
    </source>
</evidence>
<dbReference type="AlphaFoldDB" id="A0A1I3LPY4"/>
<evidence type="ECO:0000256" key="1">
    <source>
        <dbReference type="SAM" id="SignalP"/>
    </source>
</evidence>
<reference evidence="4" key="1">
    <citation type="submission" date="2016-10" db="EMBL/GenBank/DDBJ databases">
        <authorList>
            <person name="Varghese N."/>
            <person name="Submissions S."/>
        </authorList>
    </citation>
    <scope>NUCLEOTIDE SEQUENCE [LARGE SCALE GENOMIC DNA]</scope>
    <source>
        <strain evidence="4">DSM 26348</strain>
    </source>
</reference>
<keyword evidence="1" id="KW-0732">Signal</keyword>
<dbReference type="Proteomes" id="UP000199518">
    <property type="component" value="Unassembled WGS sequence"/>
</dbReference>
<keyword evidence="3" id="KW-0378">Hydrolase</keyword>
<protein>
    <submittedName>
        <fullName evidence="3">Alpha/beta hydrolase family protein</fullName>
    </submittedName>
</protein>
<gene>
    <name evidence="3" type="ORF">SAMN05421753_11326</name>
</gene>
<dbReference type="GO" id="GO:0016787">
    <property type="term" value="F:hydrolase activity"/>
    <property type="evidence" value="ECO:0007669"/>
    <property type="project" value="UniProtKB-KW"/>
</dbReference>
<evidence type="ECO:0000313" key="4">
    <source>
        <dbReference type="Proteomes" id="UP000199518"/>
    </source>
</evidence>
<dbReference type="STRING" id="1576369.SAMN05421753_11326"/>